<feature type="compositionally biased region" description="Acidic residues" evidence="15">
    <location>
        <begin position="1150"/>
        <end position="1160"/>
    </location>
</feature>
<feature type="region of interest" description="Disordered" evidence="15">
    <location>
        <begin position="1114"/>
        <end position="1172"/>
    </location>
</feature>
<dbReference type="InterPro" id="IPR013602">
    <property type="entry name" value="Dynein_heavy_linker"/>
</dbReference>
<keyword evidence="4" id="KW-0493">Microtubule</keyword>
<dbReference type="Gene3D" id="1.20.920.20">
    <property type="match status" value="1"/>
</dbReference>
<dbReference type="Pfam" id="PF12777">
    <property type="entry name" value="MT"/>
    <property type="match status" value="1"/>
</dbReference>
<keyword evidence="3" id="KW-0963">Cytoplasm</keyword>
<dbReference type="Proteomes" id="UP001307889">
    <property type="component" value="Chromosome 1"/>
</dbReference>
<keyword evidence="6" id="KW-0547">Nucleotide-binding</keyword>
<name>A0ABN7ACE8_9HEMI</name>
<dbReference type="Pfam" id="PF08393">
    <property type="entry name" value="DHC_N2"/>
    <property type="match status" value="1"/>
</dbReference>
<comment type="subcellular location">
    <subcellularLocation>
        <location evidence="1">Cytoplasm</location>
        <location evidence="1">Cytoskeleton</location>
        <location evidence="1">Cilium axoneme</location>
    </subcellularLocation>
</comment>
<dbReference type="Gene3D" id="6.10.140.1060">
    <property type="match status" value="1"/>
</dbReference>
<dbReference type="Gene3D" id="3.20.180.20">
    <property type="entry name" value="Dynein heavy chain, N-terminal domain 2"/>
    <property type="match status" value="1"/>
</dbReference>
<dbReference type="InterPro" id="IPR035699">
    <property type="entry name" value="AAA_6"/>
</dbReference>
<feature type="domain" description="AAA+ ATPase" evidence="16">
    <location>
        <begin position="2333"/>
        <end position="2486"/>
    </location>
</feature>
<evidence type="ECO:0000313" key="18">
    <source>
        <dbReference type="Proteomes" id="UP001307889"/>
    </source>
</evidence>
<feature type="domain" description="AAA+ ATPase" evidence="16">
    <location>
        <begin position="2658"/>
        <end position="2806"/>
    </location>
</feature>
<dbReference type="InterPro" id="IPR042222">
    <property type="entry name" value="Dynein_2_N"/>
</dbReference>
<dbReference type="Gene3D" id="1.20.920.30">
    <property type="match status" value="1"/>
</dbReference>
<dbReference type="Gene3D" id="1.20.58.1120">
    <property type="match status" value="1"/>
</dbReference>
<evidence type="ECO:0000313" key="17">
    <source>
        <dbReference type="EMBL" id="BES88501.1"/>
    </source>
</evidence>
<dbReference type="InterPro" id="IPR027417">
    <property type="entry name" value="P-loop_NTPase"/>
</dbReference>
<evidence type="ECO:0000256" key="15">
    <source>
        <dbReference type="SAM" id="MobiDB-lite"/>
    </source>
</evidence>
<dbReference type="Pfam" id="PF12775">
    <property type="entry name" value="AAA_7"/>
    <property type="match status" value="1"/>
</dbReference>
<feature type="coiled-coil region" evidence="14">
    <location>
        <begin position="3515"/>
        <end position="3577"/>
    </location>
</feature>
<keyword evidence="7" id="KW-0067">ATP-binding</keyword>
<dbReference type="SUPFAM" id="SSF52540">
    <property type="entry name" value="P-loop containing nucleoside triphosphate hydrolases"/>
    <property type="match status" value="4"/>
</dbReference>
<feature type="compositionally biased region" description="Low complexity" evidence="15">
    <location>
        <begin position="212"/>
        <end position="226"/>
    </location>
</feature>
<dbReference type="InterPro" id="IPR003593">
    <property type="entry name" value="AAA+_ATPase"/>
</dbReference>
<dbReference type="Pfam" id="PF12781">
    <property type="entry name" value="AAA_9"/>
    <property type="match status" value="1"/>
</dbReference>
<dbReference type="PANTHER" id="PTHR46532">
    <property type="entry name" value="MALE FERTILITY FACTOR KL5"/>
    <property type="match status" value="1"/>
</dbReference>
<dbReference type="InterPro" id="IPR041589">
    <property type="entry name" value="DNAH3_AAA_lid_1"/>
</dbReference>
<feature type="coiled-coil region" evidence="14">
    <location>
        <begin position="3294"/>
        <end position="3342"/>
    </location>
</feature>
<protein>
    <submittedName>
        <fullName evidence="17">Dynein heavy chain</fullName>
    </submittedName>
</protein>
<dbReference type="EMBL" id="AP028909">
    <property type="protein sequence ID" value="BES88501.1"/>
    <property type="molecule type" value="Genomic_DNA"/>
</dbReference>
<dbReference type="InterPro" id="IPR024317">
    <property type="entry name" value="Dynein_heavy_chain_D4_dom"/>
</dbReference>
<evidence type="ECO:0000256" key="10">
    <source>
        <dbReference type="ARBA" id="ARBA00023069"/>
    </source>
</evidence>
<evidence type="ECO:0000256" key="2">
    <source>
        <dbReference type="ARBA" id="ARBA00008887"/>
    </source>
</evidence>
<dbReference type="Pfam" id="PF08385">
    <property type="entry name" value="DHC_N1"/>
    <property type="match status" value="1"/>
</dbReference>
<dbReference type="Pfam" id="PF03028">
    <property type="entry name" value="Dynein_heavy"/>
    <property type="match status" value="1"/>
</dbReference>
<dbReference type="InterPro" id="IPR026983">
    <property type="entry name" value="DHC"/>
</dbReference>
<dbReference type="InterPro" id="IPR035706">
    <property type="entry name" value="AAA_9"/>
</dbReference>
<reference evidence="17 18" key="1">
    <citation type="submission" date="2023-09" db="EMBL/GenBank/DDBJ databases">
        <title>Nesidiocoris tenuis whole genome shotgun sequence.</title>
        <authorList>
            <person name="Shibata T."/>
            <person name="Shimoda M."/>
            <person name="Kobayashi T."/>
            <person name="Uehara T."/>
        </authorList>
    </citation>
    <scope>NUCLEOTIDE SEQUENCE [LARGE SCALE GENOMIC DNA]</scope>
    <source>
        <strain evidence="17 18">Japan</strain>
    </source>
</reference>
<feature type="compositionally biased region" description="Polar residues" evidence="15">
    <location>
        <begin position="243"/>
        <end position="256"/>
    </location>
</feature>
<accession>A0ABN7ACE8</accession>
<organism evidence="17 18">
    <name type="scientific">Nesidiocoris tenuis</name>
    <dbReference type="NCBI Taxonomy" id="355587"/>
    <lineage>
        <taxon>Eukaryota</taxon>
        <taxon>Metazoa</taxon>
        <taxon>Ecdysozoa</taxon>
        <taxon>Arthropoda</taxon>
        <taxon>Hexapoda</taxon>
        <taxon>Insecta</taxon>
        <taxon>Pterygota</taxon>
        <taxon>Neoptera</taxon>
        <taxon>Paraneoptera</taxon>
        <taxon>Hemiptera</taxon>
        <taxon>Heteroptera</taxon>
        <taxon>Panheteroptera</taxon>
        <taxon>Cimicomorpha</taxon>
        <taxon>Miridae</taxon>
        <taxon>Dicyphina</taxon>
        <taxon>Nesidiocoris</taxon>
    </lineage>
</organism>
<evidence type="ECO:0000256" key="4">
    <source>
        <dbReference type="ARBA" id="ARBA00022701"/>
    </source>
</evidence>
<dbReference type="Pfam" id="PF12774">
    <property type="entry name" value="AAA_6"/>
    <property type="match status" value="1"/>
</dbReference>
<dbReference type="SMART" id="SM00382">
    <property type="entry name" value="AAA"/>
    <property type="match status" value="3"/>
</dbReference>
<dbReference type="Pfam" id="PF12780">
    <property type="entry name" value="AAA_8"/>
    <property type="match status" value="1"/>
</dbReference>
<evidence type="ECO:0000256" key="6">
    <source>
        <dbReference type="ARBA" id="ARBA00022741"/>
    </source>
</evidence>
<keyword evidence="12" id="KW-0206">Cytoskeleton</keyword>
<keyword evidence="5" id="KW-0677">Repeat</keyword>
<dbReference type="InterPro" id="IPR042228">
    <property type="entry name" value="Dynein_linker_3"/>
</dbReference>
<keyword evidence="11" id="KW-0505">Motor protein</keyword>
<proteinExistence type="inferred from homology"/>
<evidence type="ECO:0000259" key="16">
    <source>
        <dbReference type="SMART" id="SM00382"/>
    </source>
</evidence>
<evidence type="ECO:0000256" key="1">
    <source>
        <dbReference type="ARBA" id="ARBA00004430"/>
    </source>
</evidence>
<dbReference type="InterPro" id="IPR004273">
    <property type="entry name" value="Dynein_heavy_D6_P-loop"/>
</dbReference>
<feature type="compositionally biased region" description="Basic and acidic residues" evidence="15">
    <location>
        <begin position="1114"/>
        <end position="1149"/>
    </location>
</feature>
<dbReference type="Gene3D" id="1.10.472.130">
    <property type="match status" value="1"/>
</dbReference>
<evidence type="ECO:0000256" key="14">
    <source>
        <dbReference type="SAM" id="Coils"/>
    </source>
</evidence>
<comment type="similarity">
    <text evidence="2">Belongs to the dynein heavy chain family.</text>
</comment>
<sequence length="4241" mass="488253">MKNTLQWNFHVQKCMHENGWNPPHFNGFLDHSFSNPTVFPDDENKVRRNRFRVIVSGFADDPRRMEKNIVILFRTRNNFNADSKTFPEEYYVHKFVIGDSNPVLGLSFILESVMKPNIMNSNQWGILAKVPEGPKRRNDFLADFNGFVRYMNCISYDQKQRITFEMTPDMAKALTGEPRISLSTQVKNLKTGKPAREKKTKDKQKSDKLKKAASVKAAPSAPIVSSTEIKKSLDTGTKGVAASASTKKTPQSQQKSGKMAAKNQASAKATAEEQKRLRLRQSQRRRDMRFKKRLKTMLSKVKRRRGERRILEKAFKDKLDTLELKVCFTRKLRGEPGLATPDAELEHWMHIITIFNDALEFNRSKDCQDYLRALTNANSPLVKKWNYCLRFCQLNRNYAVDNLIYLNLCRVYWWAVNKSTPKMISMCLPGILAAFKQIFSIEKYRAVNKPSGFLRKVTNQMITACSNYITDNNRSSVWKLQKSIVLDRITDCMRLYLDYCGIYHDMNERAKLEGANSGKEVFAGSDIFVIGKFLSFKNRLAKIADVISTRLAFSILEDSRIRGVSKVARRVKRAYDYFPKTNHNLMDYRDVKFDVDYVQFKEKIKEQEEALQALMKKSLMSAPNMPVWCLYLKRWDKITLDCLPKSMIADHAYTLYMTEVTKLRDLYNKRRRNPGIPKLIAPIAARLLWIQSLTARITSPLEVMKSCQLDTQLPWTQNGIKIYNSLLRTFCLFEMIHREVIYKKFALVCDKMTQPLLKAYPKKGYKINFHPVIREFFDETEHIYVHGHPISSAQYLDLQLMKRMLWSYEMLTILLEKFIKIKKSVPHVFCNIGKPLMNQLDTHFRPFFKKVTWKTLSIVSDLHEVNHVLDDALWFQKTTTDIMEARFNVPCQKIENSVFIYVSPLTVGHRKLLRQNLAYQASRLQELQIISENMEITVVELINRFVMSCKDKRVDQTEKWNWYNNKRIMIKSSSVAEIELDPKNFIHKKYTPKSTAQFAFECMEVYNYFNQQRVEAVATATRQSLALLNERIRGIVRSKKFKTILKVGVPIFFTNVILQHPKVRISPSLMEVQMTVNKIVTGAMRIARDLKPWGFYNANTYVDAKTLAVEAVEEKNQRRSEYHPMKSAQPERRKESEKKRSNAGHRQDESQMDELSESEVDLPPLKETSPKQFDSEGRTIITLYRAVYSNKDVVRQIVLLQGQFLIIAKEVDSILAEFARYRKMWVDNKEAQSARFLLFQPASAYIREKFIAFDKIEQEIRALHDTDVVLPMLVSSNYFYSALYTEIQKWREALGSELKKTFRGIAEEVADFINIHTAIMHRPVHNLATVRTQMQCLKEIRDGFVEVDQELVRIEEVYATLQQYNIKIPYNDLELVYGLRYSFTKMNKLAASMQSTICELQKPLKKELMTGLAEFKTSLEQFDHDFEVDGPMKEGLTAKEASDRVAIMQGKFDDLWERFELLRSGQELFGMEKSDFPSLMDRKKEFNLLQKLYGLYNQVNRVIDGYYNKVWTSVDIEKINEELTDFQNKCRKLPRVMKDWPAFVELKKKIDDFTESCPLLEMMANPSMKERHWVRLENLLKCKFDVESPDFTLGDIMAAPLLKNKDEVEDICISAVKEKDIDAKLKQVQGDWTNVNLQFSHFKNRGELLVKGAETTEIINLIEDSMMILSSLLSNRYNAPFRKEIQLWCNNLSQTGEILENWMAVQNLWIYLEAVFVGGDIAKQLPAEAKRFANIDRSWVKLMQRAHEFSSVIDTCVGDDSMAKLLPFLLEQLESCQKSLTGYLEQKRLAFPRFFFISDPALLEILGQSSDSHAIQPHLLSLFENVAKLRYSKRERDRVLQIVSKEDEKISLSRSFLAQGGIEHWLGTLLKLAKSSLGGIIGACYDFLGDPEFRILKMLEKFPAQVGLLGLQIWWTKESERALREWRYDPRIFKKTNKYFLNILNVLIDQTARELTKFERIKFETLVTIHVHQKDIFEDLTIRKVRSPLDFEWTKQERFYYNDETDDCLVKVTDVVFIYQNEYMGCTDRLVITPLTDRCYITLAQAIGMSMGGAPAGPAGTGKTETTKDMGKSLGKYVVVFNCSDQMDFRGLGRIFKGLAQSGSWGCFDEFNRIELPVLSVAAQQISIVLMARKEKATHFIFSDGDRVRLDPEFGLFITMNPGYAGRQELPENLKINFRTVAMMVPDRQIIMRVKLASCGFRGNQLLARKFFVLYKLCEEQLSKQVHYDFGLRNILSVLRTLGAQKRANPTETEDTTLMRVLRDMNVSKLVDEDEPLFLSLIEDLFVGLKLTTSVYKQLQGAIESTCEEMGLTNYPEWNLKIIQLYETSLVRHGLMTMGPTGSGKTRCIHTLLTSFTKCGRPHKEMRMNPKAITAPQMFGRLDVATNDWTDGIFSTLWRRSLKIRKDENVWIVLDGPVDAVWIENLNSVLDDNKTLTLANGDRIVMAPNSKLVFEPDNVDNASPATVSRMGMVFLSSSVLPWGPILDGWLKKRKANERNIWRPILDKIYQDAYECVSQRLAPKMRILEALYIRQTCDLLDGLVPKPGVPAKSYSNEFLERIILMAIMWSLGAVLELEDRAKLEDLLLNHKSKLKWPSIRADESIFEYLVGSDGQWVHWNSKVVDYEYPSDEVPEFASILVPNVDNVRTNFLIDTISKQKKAVLLIGEQGTAKTVMIKSYMSNYNPEVHLQKALNFSSATTPNMFQRIIESYVDKRVGFTFGPPYNRQMTVFIDDINMPVINAWGDQVTNEIVRQLMEVGGFYNLEKPGEFNTIQDLLFLAAMIHPGGGRNDIPHRLKRQFNIFNCTLPSGKSMDKIFGILGEGYFCSTRFRKEVVTFIPHLVPLTRILWQRTKTKMLPTPAKFHYVFNLRDLSRIWEGMMNIKGPECEDPVKVLKLWKHECERVISDRFTNPEDKSWFLGCISAAVEEFIQTPISQGKIPQLRRPVKFENEECYFVDFLRDAPEPTGEEESSEILEAPKIYEEVPSWKVLKEKLLYYMAGYNETVRGNKMDMVFFHDAMVHLMIISRIIRTARGSALLVGVGGSGKQSLTKMATYMAGYTSHQITLTRIYSVNNFLEDVKHLYRIAGGKCQGISFIFTDNDIKDEAFLEYLNNILSSGEVANLFTKEENDTMCNDLVLIMKKMYPKRTPTLEKLYEFFIQQARKNLHIVLCFSPVSEKFRSRALKFPGLISGCTIDWFSRWPRSALVEVAHHFLDEYQMVCSLDAKNKTIALMGLIQDEVADACNQYFDRFRRRTYVTPKSFLSFLEGYKTIYSQRNNEIKKMRVQMTTGLNKLAEAAESVVRLKAELIEGEKDIAIANAKAEEILKEVTAAAAEAMQVQAEVKAMAESAQILVRDIAKDKKAAEDTLEKARPALEAAEAALLTIKAADIATVRKLGKPPYLITVIMDAVLLLFNRKVIHPMKLDKEKNFVQMNWAESLKVMGDSKFLFNLQNYPKDAITGEMVDLLKPYLRLPTYTFESAKQACGNVAGLLQWTKAMCAFYNVNKEVIPLKANLAALEGKLDKAQKQLARAEEMAAEKERELKAVQEQADRAIRAKQEIQEKADRCQHKMNQATSLINGLAGEQKRWTAQLQQFKAETDRLVGDVILLTGFLSYCGPFNQEFRVMLQRQWVGELLKQDIPFTHNLKIVDLLVDAATIGEWNIHGLPNDELSIQNGIISTKAARYPLLIDPQNQGSVWIKNKEAGKLKVSGLNKKYFRQDLEECLSLGKTLLIEDIFEELDPVLDNVLEKNYVKVGTSLKVKLSDKEVDVDKNFRLFITTKLGNPSYSPEISARTSIIDFTVTMKGLEDQLLGRVIMKEKAELETERTQLVTDVTNMKRKMIQLEANLLHKLTTVEGSLVDDESVLEVLNTTQSTAGVVRSKLETAAETELKINLAREEYRPVAARGSVLYFLVVEMSLVNCMYQTSLVQFLDKFDISMDRSEKSPMLTKRIESIIEFLTYEIFRYTSRGLYENHKFLFVLMLALKIDMHKGKVTHEEFQIFIKGGAALNLNAVEPKPAYAWITDTMWLNMIQLSKLDEFEYLPSQLSSNEKPWRQWYQKAAPEAEELPDRYEALDTFRKTLIIRSLCPDRLLLQAQKYIRSSLGKRYTDAVILDLEDLYKESKPKTPMICFLTMGADPTTAIEALAKRLEFGLGAISMGQGQEVHARVMMKSSMEEGKWLLLQNCHLGIQYMHEVFDTITTTKVVNEGFRLWITTEPTPAFPISVLHISHKFTNDPPQGE</sequence>
<dbReference type="Pfam" id="PF17857">
    <property type="entry name" value="AAA_lid_1"/>
    <property type="match status" value="1"/>
</dbReference>
<feature type="compositionally biased region" description="Basic and acidic residues" evidence="15">
    <location>
        <begin position="194"/>
        <end position="210"/>
    </location>
</feature>
<evidence type="ECO:0000256" key="3">
    <source>
        <dbReference type="ARBA" id="ARBA00022490"/>
    </source>
</evidence>
<keyword evidence="13" id="KW-0966">Cell projection</keyword>
<dbReference type="InterPro" id="IPR013594">
    <property type="entry name" value="Dynein_heavy_tail"/>
</dbReference>
<dbReference type="Gene3D" id="1.10.8.710">
    <property type="match status" value="1"/>
</dbReference>
<evidence type="ECO:0000256" key="7">
    <source>
        <dbReference type="ARBA" id="ARBA00022840"/>
    </source>
</evidence>
<dbReference type="Gene3D" id="1.20.140.100">
    <property type="entry name" value="Dynein heavy chain, N-terminal domain 2"/>
    <property type="match status" value="1"/>
</dbReference>
<evidence type="ECO:0000256" key="12">
    <source>
        <dbReference type="ARBA" id="ARBA00023212"/>
    </source>
</evidence>
<dbReference type="Gene3D" id="1.10.287.2620">
    <property type="match status" value="1"/>
</dbReference>
<keyword evidence="8" id="KW-0243">Dynein</keyword>
<dbReference type="InterPro" id="IPR024743">
    <property type="entry name" value="Dynein_HC_stalk"/>
</dbReference>
<dbReference type="Gene3D" id="1.10.8.1220">
    <property type="match status" value="1"/>
</dbReference>
<feature type="region of interest" description="Disordered" evidence="15">
    <location>
        <begin position="188"/>
        <end position="284"/>
    </location>
</feature>
<evidence type="ECO:0000256" key="11">
    <source>
        <dbReference type="ARBA" id="ARBA00023175"/>
    </source>
</evidence>
<evidence type="ECO:0000256" key="8">
    <source>
        <dbReference type="ARBA" id="ARBA00023017"/>
    </source>
</evidence>
<dbReference type="PANTHER" id="PTHR46532:SF4">
    <property type="entry name" value="AAA+ ATPASE DOMAIN-CONTAINING PROTEIN"/>
    <property type="match status" value="1"/>
</dbReference>
<dbReference type="InterPro" id="IPR041466">
    <property type="entry name" value="Dynein_AAA5_ext"/>
</dbReference>
<feature type="compositionally biased region" description="Low complexity" evidence="15">
    <location>
        <begin position="258"/>
        <end position="269"/>
    </location>
</feature>
<keyword evidence="9 14" id="KW-0175">Coiled coil</keyword>
<dbReference type="InterPro" id="IPR043157">
    <property type="entry name" value="Dynein_AAA1S"/>
</dbReference>
<feature type="domain" description="AAA+ ATPase" evidence="16">
    <location>
        <begin position="2052"/>
        <end position="2188"/>
    </location>
</feature>
<evidence type="ECO:0000256" key="13">
    <source>
        <dbReference type="ARBA" id="ARBA00023273"/>
    </source>
</evidence>
<evidence type="ECO:0000256" key="9">
    <source>
        <dbReference type="ARBA" id="ARBA00023054"/>
    </source>
</evidence>
<evidence type="ECO:0000256" key="5">
    <source>
        <dbReference type="ARBA" id="ARBA00022737"/>
    </source>
</evidence>
<dbReference type="Pfam" id="PF17852">
    <property type="entry name" value="Dynein_AAA_lid"/>
    <property type="match status" value="1"/>
</dbReference>
<gene>
    <name evidence="17" type="ORF">NTJ_01307</name>
</gene>
<keyword evidence="18" id="KW-1185">Reference proteome</keyword>
<keyword evidence="10" id="KW-0969">Cilium</keyword>
<dbReference type="Gene3D" id="3.40.50.300">
    <property type="entry name" value="P-loop containing nucleotide triphosphate hydrolases"/>
    <property type="match status" value="5"/>
</dbReference>